<protein>
    <submittedName>
        <fullName evidence="2">Transposase</fullName>
    </submittedName>
</protein>
<dbReference type="Pfam" id="PF12760">
    <property type="entry name" value="Zn_ribbon_IS1595"/>
    <property type="match status" value="1"/>
</dbReference>
<keyword evidence="3" id="KW-1185">Reference proteome</keyword>
<gene>
    <name evidence="2" type="ORF">ACFSW5_10995</name>
</gene>
<accession>A0ABW5QWQ7</accession>
<name>A0ABW5QWQ7_9BACL</name>
<reference evidence="3" key="1">
    <citation type="journal article" date="2019" name="Int. J. Syst. Evol. Microbiol.">
        <title>The Global Catalogue of Microorganisms (GCM) 10K type strain sequencing project: providing services to taxonomists for standard genome sequencing and annotation.</title>
        <authorList>
            <consortium name="The Broad Institute Genomics Platform"/>
            <consortium name="The Broad Institute Genome Sequencing Center for Infectious Disease"/>
            <person name="Wu L."/>
            <person name="Ma J."/>
        </authorList>
    </citation>
    <scope>NUCLEOTIDE SEQUENCE [LARGE SCALE GENOMIC DNA]</scope>
    <source>
        <strain evidence="3">TISTR 1827</strain>
    </source>
</reference>
<dbReference type="EMBL" id="JBHUMY010000011">
    <property type="protein sequence ID" value="MFD2660772.1"/>
    <property type="molecule type" value="Genomic_DNA"/>
</dbReference>
<proteinExistence type="predicted"/>
<organism evidence="2 3">
    <name type="scientific">Paenibacillus thailandensis</name>
    <dbReference type="NCBI Taxonomy" id="393250"/>
    <lineage>
        <taxon>Bacteria</taxon>
        <taxon>Bacillati</taxon>
        <taxon>Bacillota</taxon>
        <taxon>Bacilli</taxon>
        <taxon>Bacillales</taxon>
        <taxon>Paenibacillaceae</taxon>
        <taxon>Paenibacillus</taxon>
    </lineage>
</organism>
<evidence type="ECO:0000313" key="3">
    <source>
        <dbReference type="Proteomes" id="UP001597493"/>
    </source>
</evidence>
<evidence type="ECO:0000259" key="1">
    <source>
        <dbReference type="Pfam" id="PF12760"/>
    </source>
</evidence>
<comment type="caution">
    <text evidence="2">The sequence shown here is derived from an EMBL/GenBank/DDBJ whole genome shotgun (WGS) entry which is preliminary data.</text>
</comment>
<sequence length="80" mass="9261">MPFVQLPLFYRSLDVRHHAVSVSSRSFPSEQHCSDYIYKLKWPDGFRCPRCGHHQAYSIDTRQQPFALSSGSNEATMLFP</sequence>
<dbReference type="RefSeq" id="WP_379272877.1">
    <property type="nucleotide sequence ID" value="NZ_JBHUMY010000011.1"/>
</dbReference>
<dbReference type="InterPro" id="IPR024442">
    <property type="entry name" value="Transposase_Zn_ribbon"/>
</dbReference>
<dbReference type="Proteomes" id="UP001597493">
    <property type="component" value="Unassembled WGS sequence"/>
</dbReference>
<evidence type="ECO:0000313" key="2">
    <source>
        <dbReference type="EMBL" id="MFD2660772.1"/>
    </source>
</evidence>
<feature type="domain" description="Transposase zinc-ribbon" evidence="1">
    <location>
        <begin position="28"/>
        <end position="64"/>
    </location>
</feature>